<keyword evidence="6 9" id="KW-0378">Hydrolase</keyword>
<dbReference type="InterPro" id="IPR010982">
    <property type="entry name" value="Lambda_DNA-bd_dom_sf"/>
</dbReference>
<dbReference type="SUPFAM" id="SSF53187">
    <property type="entry name" value="Zn-dependent exopeptidases"/>
    <property type="match status" value="1"/>
</dbReference>
<evidence type="ECO:0000256" key="5">
    <source>
        <dbReference type="ARBA" id="ARBA00022723"/>
    </source>
</evidence>
<evidence type="ECO:0000313" key="13">
    <source>
        <dbReference type="Proteomes" id="UP000824136"/>
    </source>
</evidence>
<dbReference type="PRINTS" id="PR00932">
    <property type="entry name" value="AMINO1PTASE"/>
</dbReference>
<dbReference type="AlphaFoldDB" id="A0A9D1KJF6"/>
<comment type="similarity">
    <text evidence="2 9">Belongs to the peptidase M18 family.</text>
</comment>
<dbReference type="GO" id="GO:0003677">
    <property type="term" value="F:DNA binding"/>
    <property type="evidence" value="ECO:0007669"/>
    <property type="project" value="InterPro"/>
</dbReference>
<comment type="cofactor">
    <cofactor evidence="1 10">
        <name>Zn(2+)</name>
        <dbReference type="ChEBI" id="CHEBI:29105"/>
    </cofactor>
</comment>
<dbReference type="Gene3D" id="1.10.260.40">
    <property type="entry name" value="lambda repressor-like DNA-binding domains"/>
    <property type="match status" value="1"/>
</dbReference>
<evidence type="ECO:0000256" key="4">
    <source>
        <dbReference type="ARBA" id="ARBA00022670"/>
    </source>
</evidence>
<protein>
    <recommendedName>
        <fullName evidence="10">M18 family aminopeptidase</fullName>
        <ecNumber evidence="10">3.4.11.-</ecNumber>
    </recommendedName>
</protein>
<dbReference type="SMART" id="SM00530">
    <property type="entry name" value="HTH_XRE"/>
    <property type="match status" value="1"/>
</dbReference>
<dbReference type="PANTHER" id="PTHR28570">
    <property type="entry name" value="ASPARTYL AMINOPEPTIDASE"/>
    <property type="match status" value="1"/>
</dbReference>
<evidence type="ECO:0000256" key="9">
    <source>
        <dbReference type="RuleBase" id="RU004386"/>
    </source>
</evidence>
<dbReference type="GO" id="GO:0008237">
    <property type="term" value="F:metallopeptidase activity"/>
    <property type="evidence" value="ECO:0007669"/>
    <property type="project" value="UniProtKB-KW"/>
</dbReference>
<dbReference type="SUPFAM" id="SSF47413">
    <property type="entry name" value="lambda repressor-like DNA-binding domains"/>
    <property type="match status" value="1"/>
</dbReference>
<evidence type="ECO:0000313" key="12">
    <source>
        <dbReference type="EMBL" id="HIT58839.1"/>
    </source>
</evidence>
<dbReference type="PANTHER" id="PTHR28570:SF3">
    <property type="entry name" value="ASPARTYL AMINOPEPTIDASE"/>
    <property type="match status" value="1"/>
</dbReference>
<keyword evidence="4 9" id="KW-0645">Protease</keyword>
<keyword evidence="7 9" id="KW-0862">Zinc</keyword>
<dbReference type="Pfam" id="PF02127">
    <property type="entry name" value="Peptidase_M18"/>
    <property type="match status" value="1"/>
</dbReference>
<dbReference type="Pfam" id="PF01381">
    <property type="entry name" value="HTH_3"/>
    <property type="match status" value="1"/>
</dbReference>
<name>A0A9D1KJF6_9FIRM</name>
<evidence type="ECO:0000256" key="2">
    <source>
        <dbReference type="ARBA" id="ARBA00008290"/>
    </source>
</evidence>
<keyword evidence="5 9" id="KW-0479">Metal-binding</keyword>
<dbReference type="SUPFAM" id="SSF101821">
    <property type="entry name" value="Aminopeptidase/glucanase lid domain"/>
    <property type="match status" value="1"/>
</dbReference>
<proteinExistence type="inferred from homology"/>
<dbReference type="InterPro" id="IPR001948">
    <property type="entry name" value="Peptidase_M18"/>
</dbReference>
<dbReference type="PROSITE" id="PS50943">
    <property type="entry name" value="HTH_CROC1"/>
    <property type="match status" value="1"/>
</dbReference>
<keyword evidence="8 9" id="KW-0482">Metalloprotease</keyword>
<dbReference type="CDD" id="cd00093">
    <property type="entry name" value="HTH_XRE"/>
    <property type="match status" value="1"/>
</dbReference>
<reference evidence="12" key="1">
    <citation type="submission" date="2020-10" db="EMBL/GenBank/DDBJ databases">
        <authorList>
            <person name="Gilroy R."/>
        </authorList>
    </citation>
    <scope>NUCLEOTIDE SEQUENCE</scope>
    <source>
        <strain evidence="12">CHK33-4379</strain>
    </source>
</reference>
<dbReference type="GO" id="GO:0008270">
    <property type="term" value="F:zinc ion binding"/>
    <property type="evidence" value="ECO:0007669"/>
    <property type="project" value="InterPro"/>
</dbReference>
<accession>A0A9D1KJF6</accession>
<dbReference type="NCBIfam" id="NF002759">
    <property type="entry name" value="PRK02813.1"/>
    <property type="match status" value="1"/>
</dbReference>
<comment type="caution">
    <text evidence="12">The sequence shown here is derived from an EMBL/GenBank/DDBJ whole genome shotgun (WGS) entry which is preliminary data.</text>
</comment>
<evidence type="ECO:0000256" key="8">
    <source>
        <dbReference type="ARBA" id="ARBA00023049"/>
    </source>
</evidence>
<evidence type="ECO:0000256" key="6">
    <source>
        <dbReference type="ARBA" id="ARBA00022801"/>
    </source>
</evidence>
<dbReference type="CDD" id="cd05658">
    <property type="entry name" value="M18_DAP"/>
    <property type="match status" value="1"/>
</dbReference>
<dbReference type="GO" id="GO:0006508">
    <property type="term" value="P:proteolysis"/>
    <property type="evidence" value="ECO:0007669"/>
    <property type="project" value="UniProtKB-KW"/>
</dbReference>
<dbReference type="InterPro" id="IPR001387">
    <property type="entry name" value="Cro/C1-type_HTH"/>
</dbReference>
<feature type="domain" description="HTH cro/C1-type" evidence="11">
    <location>
        <begin position="8"/>
        <end position="62"/>
    </location>
</feature>
<dbReference type="InterPro" id="IPR023358">
    <property type="entry name" value="Peptidase_M18_dom2"/>
</dbReference>
<dbReference type="Gene3D" id="2.30.250.10">
    <property type="entry name" value="Aminopeptidase i, Domain 2"/>
    <property type="match status" value="1"/>
</dbReference>
<dbReference type="GO" id="GO:0004177">
    <property type="term" value="F:aminopeptidase activity"/>
    <property type="evidence" value="ECO:0007669"/>
    <property type="project" value="UniProtKB-KW"/>
</dbReference>
<sequence>MTTLGERLKKARKRKGLSQAEVYELTGIGNKSLSRYENNASSPSPEALQKLSRLYDVSGEYLLGLTGDMGSSGDGGAEAAESENMVGMADHKTSASKLISFIASSPSKFHAVYNICLSLQNEGFTELSESEHWELQKGGKYFVTRNRSSVIGFKVGSGEIGGFNIIAAHSDSPSFRIKPDAEMETVGEYIRINTEKYGGMLLSTWLDRPLSVAGRVVVSKGGRLKTVLVNIDSDTLLIPNVAIHMQRNANDGMSYNPQVDMIPLMGSMAAKGELKRLVAQAAGVKPGDIAGSDLYLYNRMRGTSWGADSEYVSAPQLDDLQCVYASLRGFLTGGCDNNVSVLCVLDNEEVGSGTKQGADSDFLRSVAGRIAKSLGKDISELLPSSFLVSADNAHAIHPNHPEYADKSNYPVMNKGIVIKYNGNQRYATDAVSEAVFRHICEAVDVPVQVYANRSDIPGGSTLGNISTSQLSVNTVDIGLAQLAMHSSYETAGAKDTLYLERAAAEFYCTEIARLSDGELEIR</sequence>
<dbReference type="Proteomes" id="UP000824136">
    <property type="component" value="Unassembled WGS sequence"/>
</dbReference>
<evidence type="ECO:0000256" key="7">
    <source>
        <dbReference type="ARBA" id="ARBA00022833"/>
    </source>
</evidence>
<dbReference type="EC" id="3.4.11.-" evidence="10"/>
<dbReference type="GO" id="GO:0005737">
    <property type="term" value="C:cytoplasm"/>
    <property type="evidence" value="ECO:0007669"/>
    <property type="project" value="UniProtKB-ARBA"/>
</dbReference>
<reference evidence="12" key="2">
    <citation type="journal article" date="2021" name="PeerJ">
        <title>Extensive microbial diversity within the chicken gut microbiome revealed by metagenomics and culture.</title>
        <authorList>
            <person name="Gilroy R."/>
            <person name="Ravi A."/>
            <person name="Getino M."/>
            <person name="Pursley I."/>
            <person name="Horton D.L."/>
            <person name="Alikhan N.F."/>
            <person name="Baker D."/>
            <person name="Gharbi K."/>
            <person name="Hall N."/>
            <person name="Watson M."/>
            <person name="Adriaenssens E.M."/>
            <person name="Foster-Nyarko E."/>
            <person name="Jarju S."/>
            <person name="Secka A."/>
            <person name="Antonio M."/>
            <person name="Oren A."/>
            <person name="Chaudhuri R.R."/>
            <person name="La Ragione R."/>
            <person name="Hildebrand F."/>
            <person name="Pallen M.J."/>
        </authorList>
    </citation>
    <scope>NUCLEOTIDE SEQUENCE</scope>
    <source>
        <strain evidence="12">CHK33-4379</strain>
    </source>
</reference>
<evidence type="ECO:0000256" key="10">
    <source>
        <dbReference type="RuleBase" id="RU004387"/>
    </source>
</evidence>
<organism evidence="12 13">
    <name type="scientific">Candidatus Faeciplasma pullistercoris</name>
    <dbReference type="NCBI Taxonomy" id="2840800"/>
    <lineage>
        <taxon>Bacteria</taxon>
        <taxon>Bacillati</taxon>
        <taxon>Bacillota</taxon>
        <taxon>Clostridia</taxon>
        <taxon>Eubacteriales</taxon>
        <taxon>Oscillospiraceae</taxon>
        <taxon>Oscillospiraceae incertae sedis</taxon>
        <taxon>Candidatus Faeciplasma</taxon>
    </lineage>
</organism>
<dbReference type="Gene3D" id="3.40.630.10">
    <property type="entry name" value="Zn peptidases"/>
    <property type="match status" value="1"/>
</dbReference>
<evidence type="ECO:0000256" key="1">
    <source>
        <dbReference type="ARBA" id="ARBA00001947"/>
    </source>
</evidence>
<dbReference type="EMBL" id="DVLL01000015">
    <property type="protein sequence ID" value="HIT58839.1"/>
    <property type="molecule type" value="Genomic_DNA"/>
</dbReference>
<gene>
    <name evidence="12" type="ORF">IAC39_03890</name>
</gene>
<evidence type="ECO:0000259" key="11">
    <source>
        <dbReference type="PROSITE" id="PS50943"/>
    </source>
</evidence>
<evidence type="ECO:0000256" key="3">
    <source>
        <dbReference type="ARBA" id="ARBA00022438"/>
    </source>
</evidence>
<keyword evidence="3 9" id="KW-0031">Aminopeptidase</keyword>